<dbReference type="Pfam" id="PF08843">
    <property type="entry name" value="AbiEii"/>
    <property type="match status" value="1"/>
</dbReference>
<dbReference type="Proteomes" id="UP000229500">
    <property type="component" value="Unassembled WGS sequence"/>
</dbReference>
<sequence>MLEEILKQIILEKKAQGAPKAVILNFLKEYIQYLVLNLIYNHKDFKKLVFKGGSCLRVCYVLPRLSEDLDFDYDKKAFKTLLPFLENFLSKEIKSKYFPGLETKIQSPKRIYLKFPMLYNLAIAQRPESNKLYVKIETENKILPYAGFELTPVSQFGFNFLAYHYDLPSLMATKINALLFRLWFKGKRQEVDIKGRDFYDLFWFYKNNVKPNWRLLKKITKIKNEKELKAVLLRRIKKSVTTQKLEYDLKNFLPEQSFVSDFSKNYLEIIKNTLL</sequence>
<comment type="caution">
    <text evidence="1">The sequence shown here is derived from an EMBL/GenBank/DDBJ whole genome shotgun (WGS) entry which is preliminary data.</text>
</comment>
<protein>
    <recommendedName>
        <fullName evidence="3">Nucleotidyl transferase AbiEii/AbiGii toxin family protein</fullName>
    </recommendedName>
</protein>
<dbReference type="AlphaFoldDB" id="A0A2M8L5E3"/>
<evidence type="ECO:0000313" key="2">
    <source>
        <dbReference type="Proteomes" id="UP000229500"/>
    </source>
</evidence>
<dbReference type="EMBL" id="PFEL01000077">
    <property type="protein sequence ID" value="PJE69022.1"/>
    <property type="molecule type" value="Genomic_DNA"/>
</dbReference>
<gene>
    <name evidence="1" type="ORF">COU96_02095</name>
</gene>
<feature type="non-terminal residue" evidence="1">
    <location>
        <position position="275"/>
    </location>
</feature>
<organism evidence="1 2">
    <name type="scientific">Candidatus Shapirobacteria bacterium CG10_big_fil_rev_8_21_14_0_10_38_14</name>
    <dbReference type="NCBI Taxonomy" id="1974483"/>
    <lineage>
        <taxon>Bacteria</taxon>
        <taxon>Candidatus Shapironibacteriota</taxon>
    </lineage>
</organism>
<dbReference type="InterPro" id="IPR014942">
    <property type="entry name" value="AbiEii"/>
</dbReference>
<proteinExistence type="predicted"/>
<dbReference type="Gene3D" id="3.10.450.620">
    <property type="entry name" value="JHP933, nucleotidyltransferase-like core domain"/>
    <property type="match status" value="1"/>
</dbReference>
<name>A0A2M8L5E3_9BACT</name>
<evidence type="ECO:0000313" key="1">
    <source>
        <dbReference type="EMBL" id="PJE69022.1"/>
    </source>
</evidence>
<accession>A0A2M8L5E3</accession>
<evidence type="ECO:0008006" key="3">
    <source>
        <dbReference type="Google" id="ProtNLM"/>
    </source>
</evidence>
<reference evidence="2" key="1">
    <citation type="submission" date="2017-09" db="EMBL/GenBank/DDBJ databases">
        <title>Depth-based differentiation of microbial function through sediment-hosted aquifers and enrichment of novel symbionts in the deep terrestrial subsurface.</title>
        <authorList>
            <person name="Probst A.J."/>
            <person name="Ladd B."/>
            <person name="Jarett J.K."/>
            <person name="Geller-Mcgrath D.E."/>
            <person name="Sieber C.M.K."/>
            <person name="Emerson J.B."/>
            <person name="Anantharaman K."/>
            <person name="Thomas B.C."/>
            <person name="Malmstrom R."/>
            <person name="Stieglmeier M."/>
            <person name="Klingl A."/>
            <person name="Woyke T."/>
            <person name="Ryan C.M."/>
            <person name="Banfield J.F."/>
        </authorList>
    </citation>
    <scope>NUCLEOTIDE SEQUENCE [LARGE SCALE GENOMIC DNA]</scope>
</reference>